<protein>
    <recommendedName>
        <fullName evidence="4">Beta-microseminoprotein</fullName>
    </recommendedName>
</protein>
<dbReference type="Gene3D" id="2.60.40.1900">
    <property type="entry name" value="Beta-microseminoprotein (PSP94) domain"/>
    <property type="match status" value="1"/>
</dbReference>
<sequence length="152" mass="17135">MFDMTARNMDLFLLAAILVSLPPCLMAACFATPTRIAKSAHDREIKVCEHRGNTWVSPGAKFSTEDCYKCECTEIGLICCGFGLNQHRYDYVGLEHCDIVDKKCERYFVRKDDPSIDCLTGEPVLFKESSILDTSEDKANNILSAIIKKDRK</sequence>
<proteinExistence type="predicted"/>
<feature type="chain" id="PRO_5044885444" description="Beta-microseminoprotein" evidence="1">
    <location>
        <begin position="28"/>
        <end position="152"/>
    </location>
</feature>
<evidence type="ECO:0000313" key="2">
    <source>
        <dbReference type="EMBL" id="KAL3872116.1"/>
    </source>
</evidence>
<keyword evidence="1" id="KW-0732">Signal</keyword>
<feature type="signal peptide" evidence="1">
    <location>
        <begin position="1"/>
        <end position="27"/>
    </location>
</feature>
<dbReference type="EMBL" id="JBJQND010000007">
    <property type="protein sequence ID" value="KAL3872116.1"/>
    <property type="molecule type" value="Genomic_DNA"/>
</dbReference>
<dbReference type="PROSITE" id="PS51257">
    <property type="entry name" value="PROKAR_LIPOPROTEIN"/>
    <property type="match status" value="1"/>
</dbReference>
<gene>
    <name evidence="2" type="ORF">ACJMK2_040068</name>
</gene>
<evidence type="ECO:0000256" key="1">
    <source>
        <dbReference type="SAM" id="SignalP"/>
    </source>
</evidence>
<keyword evidence="3" id="KW-1185">Reference proteome</keyword>
<evidence type="ECO:0008006" key="4">
    <source>
        <dbReference type="Google" id="ProtNLM"/>
    </source>
</evidence>
<dbReference type="AlphaFoldDB" id="A0ABD3WEV9"/>
<dbReference type="Proteomes" id="UP001634394">
    <property type="component" value="Unassembled WGS sequence"/>
</dbReference>
<evidence type="ECO:0000313" key="3">
    <source>
        <dbReference type="Proteomes" id="UP001634394"/>
    </source>
</evidence>
<name>A0ABD3WEV9_SINWO</name>
<reference evidence="2 3" key="1">
    <citation type="submission" date="2024-11" db="EMBL/GenBank/DDBJ databases">
        <title>Chromosome-level genome assembly of the freshwater bivalve Anodonta woodiana.</title>
        <authorList>
            <person name="Chen X."/>
        </authorList>
    </citation>
    <scope>NUCLEOTIDE SEQUENCE [LARGE SCALE GENOMIC DNA]</scope>
    <source>
        <strain evidence="2">MN2024</strain>
        <tissue evidence="2">Gills</tissue>
    </source>
</reference>
<comment type="caution">
    <text evidence="2">The sequence shown here is derived from an EMBL/GenBank/DDBJ whole genome shotgun (WGS) entry which is preliminary data.</text>
</comment>
<accession>A0ABD3WEV9</accession>
<organism evidence="2 3">
    <name type="scientific">Sinanodonta woodiana</name>
    <name type="common">Chinese pond mussel</name>
    <name type="synonym">Anodonta woodiana</name>
    <dbReference type="NCBI Taxonomy" id="1069815"/>
    <lineage>
        <taxon>Eukaryota</taxon>
        <taxon>Metazoa</taxon>
        <taxon>Spiralia</taxon>
        <taxon>Lophotrochozoa</taxon>
        <taxon>Mollusca</taxon>
        <taxon>Bivalvia</taxon>
        <taxon>Autobranchia</taxon>
        <taxon>Heteroconchia</taxon>
        <taxon>Palaeoheterodonta</taxon>
        <taxon>Unionida</taxon>
        <taxon>Unionoidea</taxon>
        <taxon>Unionidae</taxon>
        <taxon>Unioninae</taxon>
        <taxon>Sinanodonta</taxon>
    </lineage>
</organism>